<evidence type="ECO:0000256" key="3">
    <source>
        <dbReference type="ARBA" id="ARBA00022884"/>
    </source>
</evidence>
<dbReference type="PANTHER" id="PTHR12899">
    <property type="entry name" value="39S RIBOSOMAL PROTEIN L18, MITOCHONDRIAL"/>
    <property type="match status" value="1"/>
</dbReference>
<keyword evidence="2 7" id="KW-0699">rRNA-binding</keyword>
<protein>
    <recommendedName>
        <fullName evidence="6 7">Large ribosomal subunit protein uL18</fullName>
    </recommendedName>
</protein>
<evidence type="ECO:0000313" key="9">
    <source>
        <dbReference type="Proteomes" id="UP000029585"/>
    </source>
</evidence>
<evidence type="ECO:0000256" key="2">
    <source>
        <dbReference type="ARBA" id="ARBA00022730"/>
    </source>
</evidence>
<sequence>MINRPDTNAQRLKRHKRVRGKISGTPERPRLNVFRSNTNIYAQVIDDVTGKTLVSASSLEKGFEGKGSDCEAAKKVGLAVAERAKAAGIETVVFDRGGYVYHGRVQALAEGAREGGLQF</sequence>
<dbReference type="SUPFAM" id="SSF53137">
    <property type="entry name" value="Translational machinery components"/>
    <property type="match status" value="1"/>
</dbReference>
<dbReference type="PANTHER" id="PTHR12899:SF3">
    <property type="entry name" value="LARGE RIBOSOMAL SUBUNIT PROTEIN UL18M"/>
    <property type="match status" value="1"/>
</dbReference>
<evidence type="ECO:0000313" key="8">
    <source>
        <dbReference type="EMBL" id="KGF55395.1"/>
    </source>
</evidence>
<name>A0A096B8N3_FLAPL</name>
<dbReference type="AlphaFoldDB" id="A0A096B8N3"/>
<keyword evidence="4 7" id="KW-0689">Ribosomal protein</keyword>
<comment type="similarity">
    <text evidence="1 7">Belongs to the universal ribosomal protein uL18 family.</text>
</comment>
<dbReference type="Gene3D" id="3.30.420.100">
    <property type="match status" value="1"/>
</dbReference>
<dbReference type="FunFam" id="3.30.420.100:FF:000001">
    <property type="entry name" value="50S ribosomal protein L18"/>
    <property type="match status" value="1"/>
</dbReference>
<keyword evidence="9" id="KW-1185">Reference proteome</keyword>
<dbReference type="Proteomes" id="UP000029585">
    <property type="component" value="Unassembled WGS sequence"/>
</dbReference>
<dbReference type="EMBL" id="ADLO01000058">
    <property type="protein sequence ID" value="KGF55395.1"/>
    <property type="molecule type" value="Genomic_DNA"/>
</dbReference>
<accession>A0A096B8N3</accession>
<dbReference type="CDD" id="cd00432">
    <property type="entry name" value="Ribosomal_L18_L5e"/>
    <property type="match status" value="1"/>
</dbReference>
<dbReference type="NCBIfam" id="TIGR00060">
    <property type="entry name" value="L18_bact"/>
    <property type="match status" value="1"/>
</dbReference>
<dbReference type="PATRIC" id="fig|742738.3.peg.2041"/>
<reference evidence="8 9" key="1">
    <citation type="submission" date="2011-08" db="EMBL/GenBank/DDBJ databases">
        <title>The Genome Sequence of Clostridium orbiscindens 1_3_50AFAA.</title>
        <authorList>
            <consortium name="The Broad Institute Genome Sequencing Platform"/>
            <person name="Earl A."/>
            <person name="Ward D."/>
            <person name="Feldgarden M."/>
            <person name="Gevers D."/>
            <person name="Daigneault M."/>
            <person name="Strauss J."/>
            <person name="Allen-Vercoe E."/>
            <person name="Young S.K."/>
            <person name="Zeng Q."/>
            <person name="Gargeya S."/>
            <person name="Fitzgerald M."/>
            <person name="Haas B."/>
            <person name="Abouelleil A."/>
            <person name="Alvarado L."/>
            <person name="Arachchi H.M."/>
            <person name="Berlin A."/>
            <person name="Brown A."/>
            <person name="Chapman S.B."/>
            <person name="Chen Z."/>
            <person name="Dunbar C."/>
            <person name="Freedman E."/>
            <person name="Gearin G."/>
            <person name="Gellesch M."/>
            <person name="Goldberg J."/>
            <person name="Griggs A."/>
            <person name="Gujja S."/>
            <person name="Heiman D."/>
            <person name="Howarth C."/>
            <person name="Larson L."/>
            <person name="Lui A."/>
            <person name="MacDonald P.J.P."/>
            <person name="Montmayeur A."/>
            <person name="Murphy C."/>
            <person name="Neiman D."/>
            <person name="Pearson M."/>
            <person name="Priest M."/>
            <person name="Roberts A."/>
            <person name="Saif S."/>
            <person name="Shea T."/>
            <person name="Shenoy N."/>
            <person name="Sisk P."/>
            <person name="Stolte C."/>
            <person name="Sykes S."/>
            <person name="Wortman J."/>
            <person name="Nusbaum C."/>
            <person name="Birren B."/>
        </authorList>
    </citation>
    <scope>NUCLEOTIDE SEQUENCE [LARGE SCALE GENOMIC DNA]</scope>
    <source>
        <strain evidence="8 9">1_3_50AFAA</strain>
    </source>
</reference>
<comment type="subunit">
    <text evidence="7">Part of the 50S ribosomal subunit; part of the 5S rRNA/L5/L18/L25 subcomplex. Contacts the 5S and 23S rRNAs.</text>
</comment>
<dbReference type="GO" id="GO:0006412">
    <property type="term" value="P:translation"/>
    <property type="evidence" value="ECO:0007669"/>
    <property type="project" value="UniProtKB-UniRule"/>
</dbReference>
<dbReference type="Pfam" id="PF00861">
    <property type="entry name" value="Ribosomal_L18p"/>
    <property type="match status" value="1"/>
</dbReference>
<evidence type="ECO:0000256" key="4">
    <source>
        <dbReference type="ARBA" id="ARBA00022980"/>
    </source>
</evidence>
<dbReference type="InterPro" id="IPR004389">
    <property type="entry name" value="Ribosomal_uL18_bac-type"/>
</dbReference>
<dbReference type="InterPro" id="IPR057268">
    <property type="entry name" value="Ribosomal_L18"/>
</dbReference>
<evidence type="ECO:0000256" key="7">
    <source>
        <dbReference type="HAMAP-Rule" id="MF_01337"/>
    </source>
</evidence>
<gene>
    <name evidence="7" type="primary">rplR</name>
    <name evidence="8" type="ORF">HMPREF9460_01988</name>
</gene>
<keyword evidence="3 7" id="KW-0694">RNA-binding</keyword>
<comment type="function">
    <text evidence="7">This is one of the proteins that bind and probably mediate the attachment of the 5S RNA into the large ribosomal subunit, where it forms part of the central protuberance.</text>
</comment>
<dbReference type="InterPro" id="IPR005484">
    <property type="entry name" value="Ribosomal_uL18_bac/plant/anim"/>
</dbReference>
<dbReference type="RefSeq" id="WP_007494634.1">
    <property type="nucleotide sequence ID" value="NZ_KN174163.1"/>
</dbReference>
<dbReference type="GO" id="GO:0003735">
    <property type="term" value="F:structural constituent of ribosome"/>
    <property type="evidence" value="ECO:0007669"/>
    <property type="project" value="InterPro"/>
</dbReference>
<keyword evidence="5 7" id="KW-0687">Ribonucleoprotein</keyword>
<proteinExistence type="inferred from homology"/>
<dbReference type="HOGENOM" id="CLU_098841_0_1_9"/>
<organism evidence="8 9">
    <name type="scientific">Flavonifractor plautii 1_3_50AFAA</name>
    <dbReference type="NCBI Taxonomy" id="742738"/>
    <lineage>
        <taxon>Bacteria</taxon>
        <taxon>Bacillati</taxon>
        <taxon>Bacillota</taxon>
        <taxon>Clostridia</taxon>
        <taxon>Eubacteriales</taxon>
        <taxon>Oscillospiraceae</taxon>
        <taxon>Flavonifractor</taxon>
    </lineage>
</organism>
<dbReference type="HAMAP" id="MF_01337_B">
    <property type="entry name" value="Ribosomal_uL18_B"/>
    <property type="match status" value="1"/>
</dbReference>
<dbReference type="GO" id="GO:0022625">
    <property type="term" value="C:cytosolic large ribosomal subunit"/>
    <property type="evidence" value="ECO:0007669"/>
    <property type="project" value="TreeGrafter"/>
</dbReference>
<evidence type="ECO:0000256" key="1">
    <source>
        <dbReference type="ARBA" id="ARBA00007116"/>
    </source>
</evidence>
<evidence type="ECO:0000256" key="6">
    <source>
        <dbReference type="ARBA" id="ARBA00035197"/>
    </source>
</evidence>
<dbReference type="eggNOG" id="COG0256">
    <property type="taxonomic scope" value="Bacteria"/>
</dbReference>
<evidence type="ECO:0000256" key="5">
    <source>
        <dbReference type="ARBA" id="ARBA00023274"/>
    </source>
</evidence>
<dbReference type="GO" id="GO:0008097">
    <property type="term" value="F:5S rRNA binding"/>
    <property type="evidence" value="ECO:0007669"/>
    <property type="project" value="TreeGrafter"/>
</dbReference>
<comment type="caution">
    <text evidence="8">The sequence shown here is derived from an EMBL/GenBank/DDBJ whole genome shotgun (WGS) entry which is preliminary data.</text>
</comment>
<dbReference type="GeneID" id="63971590"/>